<evidence type="ECO:0000256" key="3">
    <source>
        <dbReference type="RuleBase" id="RU003345"/>
    </source>
</evidence>
<sequence>MPTHDTPSQHSQFMQSPTAQRIAELMQAFQSSSQSPDNSFVVSSLIGGEFVTGKGDAIEVHNAHDDSLMLSFPDADLSQVALANAATRQAQPQWAAMTAQARGRVIYQIGSLIREQAETLAELEALSANKPIRDARVEVAKVAEMFEYYAGWADKLHGEVIPVPTSHLNYVTYEPLGTVLQITPWNAPIFTAGWQIAPAITAGNAVILKPSELTALSSLALGVLIERAGVPRGLVNVIAGYGHTIGQAFIAEGDIRKVVFVGSPATGRHIATAAAQRCIPSVLELGGKSANIVFEDADLEVALRGAQAAIFSGAGQSCVSGSRLLVQASIYEKFASALAEAATQFTLGDPQDPATQIGPINNAKQYQHVTSMLAGALEDGARLADGSADPIPDTGGYHVAPTVLLGDNAMSCAQEEIFGPVVVAIPFEEEADAIRIANDSRFGLAGAVWTRDVGRAHRVARQVRAGTFWVNGYKTIHVSSPFGGYGESGYGRSSGLDALREYSEVKSVWVETAAEPAASFGYGASLE</sequence>
<dbReference type="InterPro" id="IPR015590">
    <property type="entry name" value="Aldehyde_DH_dom"/>
</dbReference>
<evidence type="ECO:0000313" key="5">
    <source>
        <dbReference type="EMBL" id="MEL0615955.1"/>
    </source>
</evidence>
<dbReference type="InterPro" id="IPR016161">
    <property type="entry name" value="Ald_DH/histidinol_DH"/>
</dbReference>
<keyword evidence="6" id="KW-1185">Reference proteome</keyword>
<reference evidence="5 6" key="1">
    <citation type="submission" date="2024-02" db="EMBL/GenBank/DDBJ databases">
        <title>Bacteria isolated from the canopy kelp, Nereocystis luetkeana.</title>
        <authorList>
            <person name="Pfister C.A."/>
            <person name="Younker I.T."/>
            <person name="Light S.H."/>
        </authorList>
    </citation>
    <scope>NUCLEOTIDE SEQUENCE [LARGE SCALE GENOMIC DNA]</scope>
    <source>
        <strain evidence="5 6">TI.5.07</strain>
    </source>
</reference>
<dbReference type="Gene3D" id="3.40.605.10">
    <property type="entry name" value="Aldehyde Dehydrogenase, Chain A, domain 1"/>
    <property type="match status" value="1"/>
</dbReference>
<dbReference type="InterPro" id="IPR016162">
    <property type="entry name" value="Ald_DH_N"/>
</dbReference>
<organism evidence="5 6">
    <name type="scientific">Cobetia marina</name>
    <name type="common">Deleya marina</name>
    <dbReference type="NCBI Taxonomy" id="28258"/>
    <lineage>
        <taxon>Bacteria</taxon>
        <taxon>Pseudomonadati</taxon>
        <taxon>Pseudomonadota</taxon>
        <taxon>Gammaproteobacteria</taxon>
        <taxon>Oceanospirillales</taxon>
        <taxon>Halomonadaceae</taxon>
        <taxon>Cobetia</taxon>
    </lineage>
</organism>
<dbReference type="PANTHER" id="PTHR11699">
    <property type="entry name" value="ALDEHYDE DEHYDROGENASE-RELATED"/>
    <property type="match status" value="1"/>
</dbReference>
<dbReference type="Gene3D" id="3.40.309.10">
    <property type="entry name" value="Aldehyde Dehydrogenase, Chain A, domain 2"/>
    <property type="match status" value="1"/>
</dbReference>
<dbReference type="Proteomes" id="UP001378242">
    <property type="component" value="Unassembled WGS sequence"/>
</dbReference>
<dbReference type="RefSeq" id="WP_341541914.1">
    <property type="nucleotide sequence ID" value="NZ_JBAKAP010000003.1"/>
</dbReference>
<proteinExistence type="inferred from homology"/>
<dbReference type="InterPro" id="IPR029510">
    <property type="entry name" value="Ald_DH_CS_GLU"/>
</dbReference>
<feature type="active site" evidence="2">
    <location>
        <position position="284"/>
    </location>
</feature>
<dbReference type="InterPro" id="IPR016163">
    <property type="entry name" value="Ald_DH_C"/>
</dbReference>
<dbReference type="SUPFAM" id="SSF53720">
    <property type="entry name" value="ALDH-like"/>
    <property type="match status" value="1"/>
</dbReference>
<accession>A0ABU9GBU3</accession>
<evidence type="ECO:0000259" key="4">
    <source>
        <dbReference type="Pfam" id="PF00171"/>
    </source>
</evidence>
<keyword evidence="1 3" id="KW-0560">Oxidoreductase</keyword>
<dbReference type="Pfam" id="PF00171">
    <property type="entry name" value="Aldedh"/>
    <property type="match status" value="1"/>
</dbReference>
<dbReference type="PROSITE" id="PS00687">
    <property type="entry name" value="ALDEHYDE_DEHYDR_GLU"/>
    <property type="match status" value="1"/>
</dbReference>
<comment type="caution">
    <text evidence="5">The sequence shown here is derived from an EMBL/GenBank/DDBJ whole genome shotgun (WGS) entry which is preliminary data.</text>
</comment>
<gene>
    <name evidence="5" type="ORF">V6243_03860</name>
</gene>
<evidence type="ECO:0000256" key="2">
    <source>
        <dbReference type="PROSITE-ProRule" id="PRU10007"/>
    </source>
</evidence>
<dbReference type="EMBL" id="JBAKAP010000003">
    <property type="protein sequence ID" value="MEL0615955.1"/>
    <property type="molecule type" value="Genomic_DNA"/>
</dbReference>
<comment type="similarity">
    <text evidence="3">Belongs to the aldehyde dehydrogenase family.</text>
</comment>
<dbReference type="GO" id="GO:0016491">
    <property type="term" value="F:oxidoreductase activity"/>
    <property type="evidence" value="ECO:0007669"/>
    <property type="project" value="UniProtKB-KW"/>
</dbReference>
<evidence type="ECO:0000256" key="1">
    <source>
        <dbReference type="ARBA" id="ARBA00023002"/>
    </source>
</evidence>
<name>A0ABU9GBU3_COBMA</name>
<protein>
    <submittedName>
        <fullName evidence="5">Aldehyde dehydrogenase family protein</fullName>
        <ecNumber evidence="5">1.2.1.-</ecNumber>
    </submittedName>
</protein>
<evidence type="ECO:0000313" key="6">
    <source>
        <dbReference type="Proteomes" id="UP001378242"/>
    </source>
</evidence>
<feature type="domain" description="Aldehyde dehydrogenase" evidence="4">
    <location>
        <begin position="50"/>
        <end position="508"/>
    </location>
</feature>
<dbReference type="EC" id="1.2.1.-" evidence="5"/>